<keyword evidence="2" id="KW-1133">Transmembrane helix</keyword>
<proteinExistence type="predicted"/>
<dbReference type="STRING" id="478744.SAMN05444359_10891"/>
<dbReference type="EMBL" id="FOFB01000008">
    <property type="protein sequence ID" value="SEQ33097.1"/>
    <property type="molecule type" value="Genomic_DNA"/>
</dbReference>
<evidence type="ECO:0000313" key="5">
    <source>
        <dbReference type="EMBL" id="SEQ33097.1"/>
    </source>
</evidence>
<dbReference type="PANTHER" id="PTHR10098">
    <property type="entry name" value="RAPSYN-RELATED"/>
    <property type="match status" value="1"/>
</dbReference>
<feature type="repeat" description="TPR" evidence="1">
    <location>
        <begin position="96"/>
        <end position="129"/>
    </location>
</feature>
<dbReference type="AlphaFoldDB" id="A0A1H9F5E4"/>
<organism evidence="5 6">
    <name type="scientific">Neolewinella agarilytica</name>
    <dbReference type="NCBI Taxonomy" id="478744"/>
    <lineage>
        <taxon>Bacteria</taxon>
        <taxon>Pseudomonadati</taxon>
        <taxon>Bacteroidota</taxon>
        <taxon>Saprospiria</taxon>
        <taxon>Saprospirales</taxon>
        <taxon>Lewinellaceae</taxon>
        <taxon>Neolewinella</taxon>
    </lineage>
</organism>
<feature type="signal peptide" evidence="3">
    <location>
        <begin position="1"/>
        <end position="24"/>
    </location>
</feature>
<keyword evidence="2" id="KW-0812">Transmembrane</keyword>
<dbReference type="PANTHER" id="PTHR10098:SF108">
    <property type="entry name" value="TETRATRICOPEPTIDE REPEAT PROTEIN 28"/>
    <property type="match status" value="1"/>
</dbReference>
<keyword evidence="2" id="KW-0472">Membrane</keyword>
<evidence type="ECO:0000256" key="3">
    <source>
        <dbReference type="SAM" id="SignalP"/>
    </source>
</evidence>
<feature type="transmembrane region" description="Helical" evidence="2">
    <location>
        <begin position="868"/>
        <end position="886"/>
    </location>
</feature>
<keyword evidence="1" id="KW-0802">TPR repeat</keyword>
<dbReference type="RefSeq" id="WP_090167495.1">
    <property type="nucleotide sequence ID" value="NZ_FOFB01000008.1"/>
</dbReference>
<dbReference type="Gene3D" id="1.25.40.10">
    <property type="entry name" value="Tetratricopeptide repeat domain"/>
    <property type="match status" value="2"/>
</dbReference>
<evidence type="ECO:0000256" key="2">
    <source>
        <dbReference type="SAM" id="Phobius"/>
    </source>
</evidence>
<evidence type="ECO:0000259" key="4">
    <source>
        <dbReference type="Pfam" id="PF12770"/>
    </source>
</evidence>
<dbReference type="OrthoDB" id="9771112at2"/>
<name>A0A1H9F5E4_9BACT</name>
<accession>A0A1H9F5E4</accession>
<feature type="chain" id="PRO_5011703627" evidence="3">
    <location>
        <begin position="25"/>
        <end position="890"/>
    </location>
</feature>
<feature type="domain" description="CHAT" evidence="4">
    <location>
        <begin position="577"/>
        <end position="855"/>
    </location>
</feature>
<dbReference type="InParanoid" id="A0A1H9F5E4"/>
<evidence type="ECO:0000256" key="1">
    <source>
        <dbReference type="PROSITE-ProRule" id="PRU00339"/>
    </source>
</evidence>
<feature type="repeat" description="TPR" evidence="1">
    <location>
        <begin position="256"/>
        <end position="289"/>
    </location>
</feature>
<dbReference type="InterPro" id="IPR011990">
    <property type="entry name" value="TPR-like_helical_dom_sf"/>
</dbReference>
<gene>
    <name evidence="5" type="ORF">SAMN05444359_10891</name>
</gene>
<dbReference type="Pfam" id="PF12770">
    <property type="entry name" value="CHAT"/>
    <property type="match status" value="1"/>
</dbReference>
<dbReference type="Proteomes" id="UP000199021">
    <property type="component" value="Unassembled WGS sequence"/>
</dbReference>
<keyword evidence="3" id="KW-0732">Signal</keyword>
<keyword evidence="6" id="KW-1185">Reference proteome</keyword>
<reference evidence="6" key="1">
    <citation type="submission" date="2016-10" db="EMBL/GenBank/DDBJ databases">
        <authorList>
            <person name="Varghese N."/>
            <person name="Submissions S."/>
        </authorList>
    </citation>
    <scope>NUCLEOTIDE SEQUENCE [LARGE SCALE GENOMIC DNA]</scope>
    <source>
        <strain evidence="6">DSM 24740</strain>
    </source>
</reference>
<dbReference type="PROSITE" id="PS50005">
    <property type="entry name" value="TPR"/>
    <property type="match status" value="2"/>
</dbReference>
<dbReference type="InterPro" id="IPR019734">
    <property type="entry name" value="TPR_rpt"/>
</dbReference>
<sequence length="890" mass="98341">MRKSGIRLTIGVLLLLLGSLQAQDDWEYPEDRMEYDSLISLARELPEDSLGRRSWLLHQAGRTAYSFGAYRSAIRATGEALDIRLSHEDDFADEVLVSAFNLGTYYSEVGEYGEALDHLSVILNRAPNRKEGVAHYQCGIVYGRTGEFEASERAFARAASLPPFAGNDYQRAYLDQQLGLMHVNKSNASGGEAAREPLARALASFRADEYTYGEMETLNLLGWAQSDAGQQEVAIGHLLKAEALAHEMEIEDEDLTAIYGNLGMAYRRSGQPEAALRQYHKALRLARSFSDADQRPNMDVAGTLDNLSTAHLFSGQLDSALYYAQRALEIATPDFKFSGTEVLPGLDQMMTDRPRLLTILLDLAKVHHLMGDTGQPAHYKQALSTYRRTDELLDAMRRDQLLDETRNYWRADARSLYDQALNVAMKTDDPNSAFYFMEKARSRLLLDELSTTMASEQLPIDVNLRLAEVARMTRLSGNTPAATQRFRQLQDSIFSAFPAYRDASIGAPPPDPATIGQLLNGRTLVEYYVGEDMTIALTYSPDGGLGLTELAPLSVWGKSLRALRDDLQRPGQPFGKENARQLYEQLIAPLDLAEGTPLTIVPDGDLYLLPFGALLSTEPSSNAAYQNWPWLDDEREINYAFSVQLLDLARQRRGRGNGRALALAPVARLRADGQLPAELELPATLRTVRHLATLFPADTLVNAAANRRAFREKADAYSLLHLGTHAYLADGGSFLLHDPEPARYSMANLLDHQLRADLVVIGACETGIGKALPGEGVASLGRGFARRGAPGLVMSLWSIDDATTAELLNSTYDGLSEQMGPATALHLAGVNYRQAVTNPGFGHPYYWAGLVNYGSNAPLKMGNESINWLAWIFCLIALILAPFLLMRRKR</sequence>
<evidence type="ECO:0000313" key="6">
    <source>
        <dbReference type="Proteomes" id="UP000199021"/>
    </source>
</evidence>
<dbReference type="InterPro" id="IPR024983">
    <property type="entry name" value="CHAT_dom"/>
</dbReference>
<dbReference type="Pfam" id="PF13424">
    <property type="entry name" value="TPR_12"/>
    <property type="match status" value="1"/>
</dbReference>
<dbReference type="SUPFAM" id="SSF48452">
    <property type="entry name" value="TPR-like"/>
    <property type="match status" value="2"/>
</dbReference>
<protein>
    <submittedName>
        <fullName evidence="5">CHAT domain-containing protein</fullName>
    </submittedName>
</protein>
<dbReference type="SMART" id="SM00028">
    <property type="entry name" value="TPR"/>
    <property type="match status" value="6"/>
</dbReference>